<dbReference type="GO" id="GO:0008270">
    <property type="term" value="F:zinc ion binding"/>
    <property type="evidence" value="ECO:0007669"/>
    <property type="project" value="UniProtKB-KW"/>
</dbReference>
<keyword evidence="1" id="KW-0863">Zinc-finger</keyword>
<dbReference type="PROSITE" id="PS00028">
    <property type="entry name" value="ZINC_FINGER_C2H2_1"/>
    <property type="match status" value="1"/>
</dbReference>
<accession>A0A8S1LMV0</accession>
<feature type="compositionally biased region" description="Basic and acidic residues" evidence="2">
    <location>
        <begin position="44"/>
        <end position="60"/>
    </location>
</feature>
<keyword evidence="1" id="KW-0479">Metal-binding</keyword>
<feature type="compositionally biased region" description="Polar residues" evidence="2">
    <location>
        <begin position="33"/>
        <end position="43"/>
    </location>
</feature>
<evidence type="ECO:0000313" key="5">
    <source>
        <dbReference type="Proteomes" id="UP000692954"/>
    </source>
</evidence>
<reference evidence="4" key="1">
    <citation type="submission" date="2021-01" db="EMBL/GenBank/DDBJ databases">
        <authorList>
            <consortium name="Genoscope - CEA"/>
            <person name="William W."/>
        </authorList>
    </citation>
    <scope>NUCLEOTIDE SEQUENCE</scope>
</reference>
<feature type="domain" description="C2H2-type" evidence="3">
    <location>
        <begin position="199"/>
        <end position="227"/>
    </location>
</feature>
<keyword evidence="1" id="KW-0862">Zinc</keyword>
<name>A0A8S1LMV0_9CILI</name>
<evidence type="ECO:0000256" key="1">
    <source>
        <dbReference type="PROSITE-ProRule" id="PRU00042"/>
    </source>
</evidence>
<keyword evidence="5" id="KW-1185">Reference proteome</keyword>
<dbReference type="OrthoDB" id="297097at2759"/>
<evidence type="ECO:0000259" key="3">
    <source>
        <dbReference type="PROSITE" id="PS50157"/>
    </source>
</evidence>
<protein>
    <recommendedName>
        <fullName evidence="3">C2H2-type domain-containing protein</fullName>
    </recommendedName>
</protein>
<proteinExistence type="predicted"/>
<gene>
    <name evidence="4" type="ORF">PSON_ATCC_30995.1.T0230066</name>
</gene>
<dbReference type="PROSITE" id="PS50157">
    <property type="entry name" value="ZINC_FINGER_C2H2_2"/>
    <property type="match status" value="1"/>
</dbReference>
<feature type="region of interest" description="Disordered" evidence="2">
    <location>
        <begin position="33"/>
        <end position="67"/>
    </location>
</feature>
<organism evidence="4 5">
    <name type="scientific">Paramecium sonneborni</name>
    <dbReference type="NCBI Taxonomy" id="65129"/>
    <lineage>
        <taxon>Eukaryota</taxon>
        <taxon>Sar</taxon>
        <taxon>Alveolata</taxon>
        <taxon>Ciliophora</taxon>
        <taxon>Intramacronucleata</taxon>
        <taxon>Oligohymenophorea</taxon>
        <taxon>Peniculida</taxon>
        <taxon>Parameciidae</taxon>
        <taxon>Paramecium</taxon>
    </lineage>
</organism>
<dbReference type="Proteomes" id="UP000692954">
    <property type="component" value="Unassembled WGS sequence"/>
</dbReference>
<evidence type="ECO:0000256" key="2">
    <source>
        <dbReference type="SAM" id="MobiDB-lite"/>
    </source>
</evidence>
<dbReference type="AlphaFoldDB" id="A0A8S1LMV0"/>
<dbReference type="EMBL" id="CAJJDN010000023">
    <property type="protein sequence ID" value="CAD8067491.1"/>
    <property type="molecule type" value="Genomic_DNA"/>
</dbReference>
<comment type="caution">
    <text evidence="4">The sequence shown here is derived from an EMBL/GenBank/DDBJ whole genome shotgun (WGS) entry which is preliminary data.</text>
</comment>
<evidence type="ECO:0000313" key="4">
    <source>
        <dbReference type="EMBL" id="CAD8067491.1"/>
    </source>
</evidence>
<dbReference type="InterPro" id="IPR013087">
    <property type="entry name" value="Znf_C2H2_type"/>
</dbReference>
<sequence>MNEDTQILLKKILEMQLECTQLLTNILFKKNATSSDGEQQQQSKKFEQLEESKIQLDGPKKRGRKSLKPTNYVDTVLQSEEDIKLQQLFQMTPKGLLSPEQCYKQLNMIVQKFRQLNSLTNKTLQLDIEYIKAYHSKNKFRYLRAITKLFVQSIKNLKQIQSKDNSSEMFQCPSCEFIGISSVFFPHILKKHCQNYHIFCCFLCSKDYQSHTLLLGHLKKYHSNYRKHQNLETNQQLQQIDDLSISL</sequence>